<proteinExistence type="predicted"/>
<dbReference type="EMBL" id="BART01017971">
    <property type="protein sequence ID" value="GAG84266.1"/>
    <property type="molecule type" value="Genomic_DNA"/>
</dbReference>
<name>X1CJ56_9ZZZZ</name>
<gene>
    <name evidence="1" type="ORF">S01H4_34025</name>
</gene>
<dbReference type="AlphaFoldDB" id="X1CJ56"/>
<protein>
    <submittedName>
        <fullName evidence="1">Uncharacterized protein</fullName>
    </submittedName>
</protein>
<accession>X1CJ56</accession>
<organism evidence="1">
    <name type="scientific">marine sediment metagenome</name>
    <dbReference type="NCBI Taxonomy" id="412755"/>
    <lineage>
        <taxon>unclassified sequences</taxon>
        <taxon>metagenomes</taxon>
        <taxon>ecological metagenomes</taxon>
    </lineage>
</organism>
<comment type="caution">
    <text evidence="1">The sequence shown here is derived from an EMBL/GenBank/DDBJ whole genome shotgun (WGS) entry which is preliminary data.</text>
</comment>
<reference evidence="1" key="1">
    <citation type="journal article" date="2014" name="Front. Microbiol.">
        <title>High frequency of phylogenetically diverse reductive dehalogenase-homologous genes in deep subseafloor sedimentary metagenomes.</title>
        <authorList>
            <person name="Kawai M."/>
            <person name="Futagami T."/>
            <person name="Toyoda A."/>
            <person name="Takaki Y."/>
            <person name="Nishi S."/>
            <person name="Hori S."/>
            <person name="Arai W."/>
            <person name="Tsubouchi T."/>
            <person name="Morono Y."/>
            <person name="Uchiyama I."/>
            <person name="Ito T."/>
            <person name="Fujiyama A."/>
            <person name="Inagaki F."/>
            <person name="Takami H."/>
        </authorList>
    </citation>
    <scope>NUCLEOTIDE SEQUENCE</scope>
    <source>
        <strain evidence="1">Expedition CK06-06</strain>
    </source>
</reference>
<sequence length="128" mass="14722">MNQAMNQEKRRVLELLTWLRDNNLQPEKFGREDLFVIQVVGRLTSWSHVTEAQERFKLWVPTPEKMVDVLNWNGYICELVEGVMEDSKWVSFRGREETLIGIGPDRTTATLNALEQLRESGSCVGASP</sequence>
<evidence type="ECO:0000313" key="1">
    <source>
        <dbReference type="EMBL" id="GAG84266.1"/>
    </source>
</evidence>